<protein>
    <submittedName>
        <fullName evidence="1">Uncharacterized protein</fullName>
    </submittedName>
</protein>
<gene>
    <name evidence="1" type="ORF">GRX66_00200</name>
</gene>
<evidence type="ECO:0000313" key="2">
    <source>
        <dbReference type="Proteomes" id="UP000471521"/>
    </source>
</evidence>
<accession>A0A6B0SJQ5</accession>
<reference evidence="1 2" key="1">
    <citation type="submission" date="2019-12" db="EMBL/GenBank/DDBJ databases">
        <title>Isolation and characterization of three novel carbon monoxide-oxidizing members of Halobacteria from salione crusts and soils.</title>
        <authorList>
            <person name="Myers M.R."/>
            <person name="King G.M."/>
        </authorList>
    </citation>
    <scope>NUCLEOTIDE SEQUENCE [LARGE SCALE GENOMIC DNA]</scope>
    <source>
        <strain evidence="1 2">PCN9</strain>
    </source>
</reference>
<comment type="caution">
    <text evidence="1">The sequence shown here is derived from an EMBL/GenBank/DDBJ whole genome shotgun (WGS) entry which is preliminary data.</text>
</comment>
<dbReference type="OrthoDB" id="216687at2157"/>
<sequence length="97" mass="11718">MRLRDRDQPTQVVALSELYRAYREYCDPRVDDQYQRFEIQFTTGVVRYRIRYESRNDHDGSWRYTDEWTGCTWHVQGRDPVTDLDVAVFTNTEDGDD</sequence>
<keyword evidence="2" id="KW-1185">Reference proteome</keyword>
<dbReference type="AlphaFoldDB" id="A0A6B0SJQ5"/>
<dbReference type="Proteomes" id="UP000471521">
    <property type="component" value="Unassembled WGS sequence"/>
</dbReference>
<proteinExistence type="predicted"/>
<organism evidence="1 2">
    <name type="scientific">Halobacterium bonnevillei</name>
    <dbReference type="NCBI Taxonomy" id="2692200"/>
    <lineage>
        <taxon>Archaea</taxon>
        <taxon>Methanobacteriati</taxon>
        <taxon>Methanobacteriota</taxon>
        <taxon>Stenosarchaea group</taxon>
        <taxon>Halobacteria</taxon>
        <taxon>Halobacteriales</taxon>
        <taxon>Halobacteriaceae</taxon>
        <taxon>Halobacterium</taxon>
    </lineage>
</organism>
<dbReference type="EMBL" id="WUUU01000001">
    <property type="protein sequence ID" value="MXR19100.1"/>
    <property type="molecule type" value="Genomic_DNA"/>
</dbReference>
<dbReference type="RefSeq" id="WP_159524702.1">
    <property type="nucleotide sequence ID" value="NZ_WUUU01000001.1"/>
</dbReference>
<evidence type="ECO:0000313" key="1">
    <source>
        <dbReference type="EMBL" id="MXR19100.1"/>
    </source>
</evidence>
<name>A0A6B0SJQ5_9EURY</name>